<keyword evidence="2" id="KW-1185">Reference proteome</keyword>
<dbReference type="AlphaFoldDB" id="A0A2K3QD73"/>
<comment type="caution">
    <text evidence="1">The sequence shown here is derived from an EMBL/GenBank/DDBJ whole genome shotgun (WGS) entry which is preliminary data.</text>
</comment>
<dbReference type="EMBL" id="NRSZ01000741">
    <property type="protein sequence ID" value="PNY25477.1"/>
    <property type="molecule type" value="Genomic_DNA"/>
</dbReference>
<dbReference type="Proteomes" id="UP000236621">
    <property type="component" value="Unassembled WGS sequence"/>
</dbReference>
<gene>
    <name evidence="1" type="ORF">TCAP_04587</name>
</gene>
<name>A0A2K3QD73_9HYPO</name>
<evidence type="ECO:0008006" key="3">
    <source>
        <dbReference type="Google" id="ProtNLM"/>
    </source>
</evidence>
<evidence type="ECO:0000313" key="2">
    <source>
        <dbReference type="Proteomes" id="UP000236621"/>
    </source>
</evidence>
<accession>A0A2K3QD73</accession>
<reference evidence="1 2" key="1">
    <citation type="submission" date="2017-08" db="EMBL/GenBank/DDBJ databases">
        <title>Harnessing the power of phylogenomics to disentangle the directionality and signatures of interkingdom host jumping in the parasitic fungal genus Tolypocladium.</title>
        <authorList>
            <person name="Quandt C.A."/>
            <person name="Patterson W."/>
            <person name="Spatafora J.W."/>
        </authorList>
    </citation>
    <scope>NUCLEOTIDE SEQUENCE [LARGE SCALE GENOMIC DNA]</scope>
    <source>
        <strain evidence="1 2">CBS 113982</strain>
    </source>
</reference>
<evidence type="ECO:0000313" key="1">
    <source>
        <dbReference type="EMBL" id="PNY25477.1"/>
    </source>
</evidence>
<protein>
    <recommendedName>
        <fullName evidence="3">Hydrophobin</fullName>
    </recommendedName>
</protein>
<sequence length="124" mass="12346">AKLIQATISISIRSHNTSNTSSFTQTPPAQLIPSANMKYTAALSIFALAGAAMAAPTDIEARTPGGPPSAGGCTIAGTQQVCCSGLLSCAVQIIGSSCTNAYCCSTDAPVGALVNIALLNCLAL</sequence>
<dbReference type="OrthoDB" id="8115477at2759"/>
<feature type="non-terminal residue" evidence="1">
    <location>
        <position position="1"/>
    </location>
</feature>
<organism evidence="1 2">
    <name type="scientific">Tolypocladium capitatum</name>
    <dbReference type="NCBI Taxonomy" id="45235"/>
    <lineage>
        <taxon>Eukaryota</taxon>
        <taxon>Fungi</taxon>
        <taxon>Dikarya</taxon>
        <taxon>Ascomycota</taxon>
        <taxon>Pezizomycotina</taxon>
        <taxon>Sordariomycetes</taxon>
        <taxon>Hypocreomycetidae</taxon>
        <taxon>Hypocreales</taxon>
        <taxon>Ophiocordycipitaceae</taxon>
        <taxon>Tolypocladium</taxon>
    </lineage>
</organism>
<proteinExistence type="predicted"/>